<dbReference type="Pfam" id="PF11905">
    <property type="entry name" value="DUF3425"/>
    <property type="match status" value="1"/>
</dbReference>
<dbReference type="InterPro" id="IPR004827">
    <property type="entry name" value="bZIP"/>
</dbReference>
<feature type="compositionally biased region" description="Polar residues" evidence="1">
    <location>
        <begin position="68"/>
        <end position="90"/>
    </location>
</feature>
<sequence>MYQQGKENVQQGASRWKEKRKPVRRDLEKRRQQNIQAQRKYREKLRARLDRLEALATSVMENRGIETTPATNSRPSDVTVNDACSSSRPSPGTAAMILPTYVATDLSASDSSSMMTPGVCQCLLPQMEEGETALSKRDSAKQILPPDNPSAALSMWDPTTYVDPSLLIYDTSNVTPGLYYTTTINCGCTVPHLQLQTKGTDPFNYEEVRLLRFGPDAATPDPYSNNIRIETMCTISALYTVGMHIGINEDIICSDNSLSPFFRSSSGSGLDDDMVKSNMVCAVQRTFQTLKPDLRPSSVQITVQHHPYIDILPSPTLRNNLITRPGEFDEDEFFYDMLTGLVCWGNGGIGKRDRQVSTGYASSGTPWDVRSWEAKMWFLKKYWALLGGEDGELVRQSEWWRSLRGEDAQEIEVYN</sequence>
<dbReference type="EMBL" id="LGRN01000086">
    <property type="protein sequence ID" value="OJD16936.1"/>
    <property type="molecule type" value="Genomic_DNA"/>
</dbReference>
<comment type="caution">
    <text evidence="3">The sequence shown here is derived from an EMBL/GenBank/DDBJ whole genome shotgun (WGS) entry which is preliminary data.</text>
</comment>
<gene>
    <name evidence="3" type="ORF">AJ78_02918</name>
</gene>
<dbReference type="AlphaFoldDB" id="A0A1J9PKB2"/>
<dbReference type="GO" id="GO:0003700">
    <property type="term" value="F:DNA-binding transcription factor activity"/>
    <property type="evidence" value="ECO:0007669"/>
    <property type="project" value="InterPro"/>
</dbReference>
<dbReference type="InterPro" id="IPR021833">
    <property type="entry name" value="DUF3425"/>
</dbReference>
<proteinExistence type="predicted"/>
<dbReference type="CDD" id="cd14688">
    <property type="entry name" value="bZIP_YAP"/>
    <property type="match status" value="1"/>
</dbReference>
<dbReference type="Proteomes" id="UP000182235">
    <property type="component" value="Unassembled WGS sequence"/>
</dbReference>
<evidence type="ECO:0000259" key="2">
    <source>
        <dbReference type="PROSITE" id="PS00036"/>
    </source>
</evidence>
<accession>A0A1J9PKB2</accession>
<feature type="region of interest" description="Disordered" evidence="1">
    <location>
        <begin position="64"/>
        <end position="91"/>
    </location>
</feature>
<evidence type="ECO:0000313" key="3">
    <source>
        <dbReference type="EMBL" id="OJD16936.1"/>
    </source>
</evidence>
<reference evidence="3 4" key="1">
    <citation type="submission" date="2015-07" db="EMBL/GenBank/DDBJ databases">
        <title>Emmonsia species relationships and genome sequence.</title>
        <authorList>
            <consortium name="The Broad Institute Genomics Platform"/>
            <person name="Cuomo C.A."/>
            <person name="Munoz J.F."/>
            <person name="Imamovic A."/>
            <person name="Priest M.E."/>
            <person name="Young S."/>
            <person name="Clay O.K."/>
            <person name="McEwen J.G."/>
        </authorList>
    </citation>
    <scope>NUCLEOTIDE SEQUENCE [LARGE SCALE GENOMIC DNA]</scope>
    <source>
        <strain evidence="3 4">UAMH 9510</strain>
    </source>
</reference>
<keyword evidence="4" id="KW-1185">Reference proteome</keyword>
<name>A0A1J9PKB2_9EURO</name>
<evidence type="ECO:0000313" key="4">
    <source>
        <dbReference type="Proteomes" id="UP000182235"/>
    </source>
</evidence>
<dbReference type="OrthoDB" id="5973539at2759"/>
<dbReference type="PANTHER" id="PTHR38116">
    <property type="entry name" value="CHROMOSOME 7, WHOLE GENOME SHOTGUN SEQUENCE"/>
    <property type="match status" value="1"/>
</dbReference>
<dbReference type="VEuPathDB" id="FungiDB:AJ78_02918"/>
<feature type="region of interest" description="Disordered" evidence="1">
    <location>
        <begin position="1"/>
        <end position="39"/>
    </location>
</feature>
<dbReference type="PROSITE" id="PS00036">
    <property type="entry name" value="BZIP_BASIC"/>
    <property type="match status" value="1"/>
</dbReference>
<organism evidence="3 4">
    <name type="scientific">Emergomyces pasteurianus Ep9510</name>
    <dbReference type="NCBI Taxonomy" id="1447872"/>
    <lineage>
        <taxon>Eukaryota</taxon>
        <taxon>Fungi</taxon>
        <taxon>Dikarya</taxon>
        <taxon>Ascomycota</taxon>
        <taxon>Pezizomycotina</taxon>
        <taxon>Eurotiomycetes</taxon>
        <taxon>Eurotiomycetidae</taxon>
        <taxon>Onygenales</taxon>
        <taxon>Ajellomycetaceae</taxon>
        <taxon>Emergomyces</taxon>
    </lineage>
</organism>
<dbReference type="PANTHER" id="PTHR38116:SF5">
    <property type="entry name" value="BZIP DOMAIN-CONTAINING PROTEIN"/>
    <property type="match status" value="1"/>
</dbReference>
<evidence type="ECO:0000256" key="1">
    <source>
        <dbReference type="SAM" id="MobiDB-lite"/>
    </source>
</evidence>
<feature type="domain" description="BZIP" evidence="2">
    <location>
        <begin position="29"/>
        <end position="44"/>
    </location>
</feature>
<feature type="compositionally biased region" description="Polar residues" evidence="1">
    <location>
        <begin position="1"/>
        <end position="13"/>
    </location>
</feature>
<protein>
    <recommendedName>
        <fullName evidence="2">BZIP domain-containing protein</fullName>
    </recommendedName>
</protein>